<keyword evidence="2" id="KW-0238">DNA-binding</keyword>
<dbReference type="InterPro" id="IPR011711">
    <property type="entry name" value="GntR_C"/>
</dbReference>
<dbReference type="Proteomes" id="UP001168613">
    <property type="component" value="Unassembled WGS sequence"/>
</dbReference>
<dbReference type="Pfam" id="PF07729">
    <property type="entry name" value="FCD"/>
    <property type="match status" value="1"/>
</dbReference>
<dbReference type="RefSeq" id="WP_266123493.1">
    <property type="nucleotide sequence ID" value="NZ_JAJHNU010000004.1"/>
</dbReference>
<dbReference type="InterPro" id="IPR036388">
    <property type="entry name" value="WH-like_DNA-bd_sf"/>
</dbReference>
<dbReference type="SUPFAM" id="SSF48008">
    <property type="entry name" value="GntR ligand-binding domain-like"/>
    <property type="match status" value="1"/>
</dbReference>
<comment type="caution">
    <text evidence="5">The sequence shown here is derived from an EMBL/GenBank/DDBJ whole genome shotgun (WGS) entry which is preliminary data.</text>
</comment>
<keyword evidence="1" id="KW-0805">Transcription regulation</keyword>
<organism evidence="5 6">
    <name type="scientific">Alcaligenes endophyticus</name>
    <dbReference type="NCBI Taxonomy" id="1929088"/>
    <lineage>
        <taxon>Bacteria</taxon>
        <taxon>Pseudomonadati</taxon>
        <taxon>Pseudomonadota</taxon>
        <taxon>Betaproteobacteria</taxon>
        <taxon>Burkholderiales</taxon>
        <taxon>Alcaligenaceae</taxon>
        <taxon>Alcaligenes</taxon>
    </lineage>
</organism>
<evidence type="ECO:0000259" key="4">
    <source>
        <dbReference type="PROSITE" id="PS50949"/>
    </source>
</evidence>
<dbReference type="InterPro" id="IPR008920">
    <property type="entry name" value="TF_FadR/GntR_C"/>
</dbReference>
<dbReference type="Gene3D" id="1.10.10.10">
    <property type="entry name" value="Winged helix-like DNA-binding domain superfamily/Winged helix DNA-binding domain"/>
    <property type="match status" value="1"/>
</dbReference>
<dbReference type="SUPFAM" id="SSF46785">
    <property type="entry name" value="Winged helix' DNA-binding domain"/>
    <property type="match status" value="1"/>
</dbReference>
<dbReference type="PANTHER" id="PTHR43537:SF5">
    <property type="entry name" value="UXU OPERON TRANSCRIPTIONAL REGULATOR"/>
    <property type="match status" value="1"/>
</dbReference>
<evidence type="ECO:0000256" key="1">
    <source>
        <dbReference type="ARBA" id="ARBA00023015"/>
    </source>
</evidence>
<accession>A0ABT8EM49</accession>
<evidence type="ECO:0000256" key="3">
    <source>
        <dbReference type="ARBA" id="ARBA00023163"/>
    </source>
</evidence>
<evidence type="ECO:0000256" key="2">
    <source>
        <dbReference type="ARBA" id="ARBA00023125"/>
    </source>
</evidence>
<dbReference type="Pfam" id="PF00392">
    <property type="entry name" value="GntR"/>
    <property type="match status" value="1"/>
</dbReference>
<proteinExistence type="predicted"/>
<feature type="domain" description="HTH gntR-type" evidence="4">
    <location>
        <begin position="15"/>
        <end position="82"/>
    </location>
</feature>
<reference evidence="5" key="1">
    <citation type="submission" date="2021-11" db="EMBL/GenBank/DDBJ databases">
        <title>Draft genome sequence of Alcaligenes endophyticus type strain CCUG 75668T.</title>
        <authorList>
            <person name="Salva-Serra F."/>
            <person name="Duran R.E."/>
            <person name="Seeger M."/>
            <person name="Moore E.R.B."/>
            <person name="Jaen-Luchoro D."/>
        </authorList>
    </citation>
    <scope>NUCLEOTIDE SEQUENCE</scope>
    <source>
        <strain evidence="5">CCUG 75668</strain>
    </source>
</reference>
<keyword evidence="3" id="KW-0804">Transcription</keyword>
<dbReference type="InterPro" id="IPR036390">
    <property type="entry name" value="WH_DNA-bd_sf"/>
</dbReference>
<dbReference type="EMBL" id="JAJHNU010000004">
    <property type="protein sequence ID" value="MDN4122282.1"/>
    <property type="molecule type" value="Genomic_DNA"/>
</dbReference>
<dbReference type="PROSITE" id="PS50949">
    <property type="entry name" value="HTH_GNTR"/>
    <property type="match status" value="1"/>
</dbReference>
<dbReference type="InterPro" id="IPR000524">
    <property type="entry name" value="Tscrpt_reg_HTH_GntR"/>
</dbReference>
<dbReference type="CDD" id="cd07377">
    <property type="entry name" value="WHTH_GntR"/>
    <property type="match status" value="1"/>
</dbReference>
<keyword evidence="6" id="KW-1185">Reference proteome</keyword>
<dbReference type="SMART" id="SM00345">
    <property type="entry name" value="HTH_GNTR"/>
    <property type="match status" value="1"/>
</dbReference>
<dbReference type="Gene3D" id="1.20.120.530">
    <property type="entry name" value="GntR ligand-binding domain-like"/>
    <property type="match status" value="1"/>
</dbReference>
<name>A0ABT8EM49_9BURK</name>
<gene>
    <name evidence="5" type="ORF">LMS43_13390</name>
</gene>
<protein>
    <submittedName>
        <fullName evidence="5">GntR family transcriptional regulator</fullName>
    </submittedName>
</protein>
<evidence type="ECO:0000313" key="5">
    <source>
        <dbReference type="EMBL" id="MDN4122282.1"/>
    </source>
</evidence>
<dbReference type="SMART" id="SM00895">
    <property type="entry name" value="FCD"/>
    <property type="match status" value="1"/>
</dbReference>
<evidence type="ECO:0000313" key="6">
    <source>
        <dbReference type="Proteomes" id="UP001168613"/>
    </source>
</evidence>
<sequence length="220" mass="24396">MVTKIRSATQKPLANSLGEQAYLALKGLILNGELKPGDQVNVAQLSEQLDLGKNPVHLATHRLAREGLVDILPRKGIIIRAETLDSFLNLLESRELVEPHLAAAAVDHLSPELIAQLEALIEQGRRFYAQGDRQGGMRVDRQFHQILYAAAGNDLLAEFAGHLLDRSMRLWFTSSPANSNKRASIEELHDLLNIMKQGDKARTAELMKAHISSVRQKFLG</sequence>
<dbReference type="PANTHER" id="PTHR43537">
    <property type="entry name" value="TRANSCRIPTIONAL REGULATOR, GNTR FAMILY"/>
    <property type="match status" value="1"/>
</dbReference>